<dbReference type="PROSITE" id="PS00105">
    <property type="entry name" value="AA_TRANSFER_CLASS_1"/>
    <property type="match status" value="1"/>
</dbReference>
<dbReference type="Proteomes" id="UP000095281">
    <property type="component" value="Unplaced"/>
</dbReference>
<name>A0A1I8B9X6_MELHA</name>
<dbReference type="PANTHER" id="PTHR43795:SF39">
    <property type="entry name" value="AMINOTRANSFERASE CLASS I_CLASSII DOMAIN-CONTAINING PROTEIN"/>
    <property type="match status" value="1"/>
</dbReference>
<dbReference type="PRINTS" id="PR00753">
    <property type="entry name" value="ACCSYNTHASE"/>
</dbReference>
<organism evidence="4 5">
    <name type="scientific">Meloidogyne hapla</name>
    <name type="common">Root-knot nematode worm</name>
    <dbReference type="NCBI Taxonomy" id="6305"/>
    <lineage>
        <taxon>Eukaryota</taxon>
        <taxon>Metazoa</taxon>
        <taxon>Ecdysozoa</taxon>
        <taxon>Nematoda</taxon>
        <taxon>Chromadorea</taxon>
        <taxon>Rhabditida</taxon>
        <taxon>Tylenchina</taxon>
        <taxon>Tylenchomorpha</taxon>
        <taxon>Tylenchoidea</taxon>
        <taxon>Meloidogynidae</taxon>
        <taxon>Meloidogyninae</taxon>
        <taxon>Meloidogyne</taxon>
    </lineage>
</organism>
<evidence type="ECO:0000313" key="5">
    <source>
        <dbReference type="WBParaSite" id="MhA1_Contig1643.frz3.fgene1"/>
    </source>
</evidence>
<dbReference type="InterPro" id="IPR004839">
    <property type="entry name" value="Aminotransferase_I/II_large"/>
</dbReference>
<accession>A0A1I8B9X6</accession>
<reference evidence="5" key="1">
    <citation type="submission" date="2016-11" db="UniProtKB">
        <authorList>
            <consortium name="WormBaseParasite"/>
        </authorList>
    </citation>
    <scope>IDENTIFICATION</scope>
</reference>
<dbReference type="Gene3D" id="3.90.1150.10">
    <property type="entry name" value="Aspartate Aminotransferase, domain 1"/>
    <property type="match status" value="1"/>
</dbReference>
<sequence>MLSERALKALEIPSKSSYLKKLYNDDPFNEKTNEMGYIQLSCADNSLSSDLIFEKFNSIKWQKFDENRLLHYPRDGGEMSTLTSAANFINKFSRKGLSPLSPNELIIISGVTMASDILSQVLFNSGDSVLTPSPFYYRFVNDFGERGLVNVETVQTLIGNGLIPELSVELFEEEYLKAKGKVRAILIVNPQNPDGCYFTLDQLNPIIDWALNKNLFIILDEVYDLCVYDEQKDYPFQSAVKLFKTQEEMEKMIWVWSLSKVFSIPGLRAGVIYTENKKIRDSVSRFMMFHQPNCVTQFIMRYFLDDKDWFEQVYLPENLRRLKISRDKLLSFLESQGIPYVKPRAGFYVLADFSKFMDEQTIEGERRLSERFIRKKVLLNSGEAIKAPKPGWFRIVFSCVSPSTLEKSFQRISEALVETN</sequence>
<protein>
    <submittedName>
        <fullName evidence="5">Aminotran_1_2 domain-containing protein</fullName>
    </submittedName>
</protein>
<dbReference type="Gene3D" id="3.40.640.10">
    <property type="entry name" value="Type I PLP-dependent aspartate aminotransferase-like (Major domain)"/>
    <property type="match status" value="1"/>
</dbReference>
<dbReference type="InterPro" id="IPR015421">
    <property type="entry name" value="PyrdxlP-dep_Trfase_major"/>
</dbReference>
<dbReference type="InterPro" id="IPR050478">
    <property type="entry name" value="Ethylene_sulfur-biosynth"/>
</dbReference>
<comment type="similarity">
    <text evidence="1">Belongs to the class-I pyridoxal-phosphate-dependent aminotransferase family.</text>
</comment>
<dbReference type="PANTHER" id="PTHR43795">
    <property type="entry name" value="BIFUNCTIONAL ASPARTATE AMINOTRANSFERASE AND GLUTAMATE/ASPARTATE-PREPHENATE AMINOTRANSFERASE-RELATED"/>
    <property type="match status" value="1"/>
</dbReference>
<evidence type="ECO:0000256" key="1">
    <source>
        <dbReference type="ARBA" id="ARBA00007441"/>
    </source>
</evidence>
<dbReference type="CDD" id="cd00609">
    <property type="entry name" value="AAT_like"/>
    <property type="match status" value="1"/>
</dbReference>
<dbReference type="AlphaFoldDB" id="A0A1I8B9X6"/>
<proteinExistence type="inferred from homology"/>
<keyword evidence="2" id="KW-0663">Pyridoxal phosphate</keyword>
<dbReference type="GO" id="GO:0006520">
    <property type="term" value="P:amino acid metabolic process"/>
    <property type="evidence" value="ECO:0007669"/>
    <property type="project" value="TreeGrafter"/>
</dbReference>
<evidence type="ECO:0000259" key="3">
    <source>
        <dbReference type="Pfam" id="PF00155"/>
    </source>
</evidence>
<dbReference type="SUPFAM" id="SSF53383">
    <property type="entry name" value="PLP-dependent transferases"/>
    <property type="match status" value="1"/>
</dbReference>
<dbReference type="WBParaSite" id="MhA1_Contig1643.frz3.fgene1">
    <property type="protein sequence ID" value="MhA1_Contig1643.frz3.fgene1"/>
    <property type="gene ID" value="MhA1_Contig1643.frz3.fgene1"/>
</dbReference>
<evidence type="ECO:0000313" key="4">
    <source>
        <dbReference type="Proteomes" id="UP000095281"/>
    </source>
</evidence>
<feature type="domain" description="Aminotransferase class I/classII large" evidence="3">
    <location>
        <begin position="74"/>
        <end position="412"/>
    </location>
</feature>
<dbReference type="InterPro" id="IPR015422">
    <property type="entry name" value="PyrdxlP-dep_Trfase_small"/>
</dbReference>
<dbReference type="InterPro" id="IPR015424">
    <property type="entry name" value="PyrdxlP-dep_Trfase"/>
</dbReference>
<dbReference type="GO" id="GO:0008483">
    <property type="term" value="F:transaminase activity"/>
    <property type="evidence" value="ECO:0007669"/>
    <property type="project" value="TreeGrafter"/>
</dbReference>
<dbReference type="InterPro" id="IPR004838">
    <property type="entry name" value="NHTrfase_class1_PyrdxlP-BS"/>
</dbReference>
<dbReference type="OMA" id="KIPWRYA"/>
<keyword evidence="4" id="KW-1185">Reference proteome</keyword>
<evidence type="ECO:0000256" key="2">
    <source>
        <dbReference type="ARBA" id="ARBA00022898"/>
    </source>
</evidence>
<dbReference type="GO" id="GO:0030170">
    <property type="term" value="F:pyridoxal phosphate binding"/>
    <property type="evidence" value="ECO:0007669"/>
    <property type="project" value="InterPro"/>
</dbReference>
<dbReference type="Pfam" id="PF00155">
    <property type="entry name" value="Aminotran_1_2"/>
    <property type="match status" value="1"/>
</dbReference>